<comment type="caution">
    <text evidence="2">The sequence shown here is derived from an EMBL/GenBank/DDBJ whole genome shotgun (WGS) entry which is preliminary data.</text>
</comment>
<evidence type="ECO:0000313" key="2">
    <source>
        <dbReference type="EMBL" id="MDY3559060.1"/>
    </source>
</evidence>
<protein>
    <submittedName>
        <fullName evidence="2">Uncharacterized protein</fullName>
    </submittedName>
</protein>
<feature type="compositionally biased region" description="Basic residues" evidence="1">
    <location>
        <begin position="108"/>
        <end position="117"/>
    </location>
</feature>
<feature type="compositionally biased region" description="Pro residues" evidence="1">
    <location>
        <begin position="96"/>
        <end position="105"/>
    </location>
</feature>
<gene>
    <name evidence="2" type="ORF">R5W23_006250</name>
</gene>
<evidence type="ECO:0000313" key="3">
    <source>
        <dbReference type="Proteomes" id="UP001272242"/>
    </source>
</evidence>
<organism evidence="2 3">
    <name type="scientific">Gemmata algarum</name>
    <dbReference type="NCBI Taxonomy" id="2975278"/>
    <lineage>
        <taxon>Bacteria</taxon>
        <taxon>Pseudomonadati</taxon>
        <taxon>Planctomycetota</taxon>
        <taxon>Planctomycetia</taxon>
        <taxon>Gemmatales</taxon>
        <taxon>Gemmataceae</taxon>
        <taxon>Gemmata</taxon>
    </lineage>
</organism>
<evidence type="ECO:0000256" key="1">
    <source>
        <dbReference type="SAM" id="MobiDB-lite"/>
    </source>
</evidence>
<dbReference type="RefSeq" id="WP_261187570.1">
    <property type="nucleotide sequence ID" value="NZ_JAXBLV010000077.1"/>
</dbReference>
<feature type="region of interest" description="Disordered" evidence="1">
    <location>
        <begin position="94"/>
        <end position="117"/>
    </location>
</feature>
<name>A0ABU5EV44_9BACT</name>
<proteinExistence type="predicted"/>
<dbReference type="EMBL" id="JAXBLV010000077">
    <property type="protein sequence ID" value="MDY3559060.1"/>
    <property type="molecule type" value="Genomic_DNA"/>
</dbReference>
<sequence length="117" mass="13566">MSTITIAGLCVLFGVTGPQPKPDYVPVPPGLVDREDVARRMDTYQRLLHHYRTQRERYEQRNDGADHTEQIQRLKREELRVQGMIASAEESLKPKPWMPVMPPARLPGARHRPKVWD</sequence>
<reference evidence="3" key="1">
    <citation type="journal article" date="2023" name="Mar. Drugs">
        <title>Gemmata algarum, a Novel Planctomycete Isolated from an Algal Mat, Displays Antimicrobial Activity.</title>
        <authorList>
            <person name="Kumar G."/>
            <person name="Kallscheuer N."/>
            <person name="Kashif M."/>
            <person name="Ahamad S."/>
            <person name="Jagadeeshwari U."/>
            <person name="Pannikurungottu S."/>
            <person name="Haufschild T."/>
            <person name="Kabuu M."/>
            <person name="Sasikala C."/>
            <person name="Jogler C."/>
            <person name="Ramana C."/>
        </authorList>
    </citation>
    <scope>NUCLEOTIDE SEQUENCE [LARGE SCALE GENOMIC DNA]</scope>
    <source>
        <strain evidence="3">JC673</strain>
    </source>
</reference>
<keyword evidence="3" id="KW-1185">Reference proteome</keyword>
<accession>A0ABU5EV44</accession>
<dbReference type="Proteomes" id="UP001272242">
    <property type="component" value="Unassembled WGS sequence"/>
</dbReference>